<dbReference type="GO" id="GO:0001228">
    <property type="term" value="F:DNA-binding transcription activator activity, RNA polymerase II-specific"/>
    <property type="evidence" value="ECO:0007669"/>
    <property type="project" value="TreeGrafter"/>
</dbReference>
<feature type="domain" description="Zn(2)-C6 fungal-type" evidence="2">
    <location>
        <begin position="13"/>
        <end position="43"/>
    </location>
</feature>
<dbReference type="Pfam" id="PF11951">
    <property type="entry name" value="Fungal_trans_2"/>
    <property type="match status" value="1"/>
</dbReference>
<sequence>MPSRRPHVKSRHGCKQCKAAHIRCDLGRPTCGRCVKKEKSCEFSYSNTPSTVDDKKSPGILASPEETILPSKVPFSEVETLSWEDLELLHHFSTVTYATLAYREDLHQMWRIEVPKVAMKQRFLMHSLFSVASLHIAFSQPENASIYIDRATRHNNIALREYRFKLHSITPENSSSLFTCSILLILVALNLAASSPYQGPRRAVEEITGIFVLARGVRLVLPEMWDWVRESEIAPLFIGRELDDNIILPKDVADAVELLEECNQLSADPGSDKEAYALAIQGLKTCFKYLLSKERDNGIVLKWPVDVSQDYTELLSLRRPIALVILAYFAVILEEVRECWWTKGWGTQLIQEVSQVLGVEWEGLLAWPMDKISAGNSHK</sequence>
<dbReference type="GO" id="GO:0008270">
    <property type="term" value="F:zinc ion binding"/>
    <property type="evidence" value="ECO:0007669"/>
    <property type="project" value="InterPro"/>
</dbReference>
<dbReference type="EMBL" id="JAPEIS010000001">
    <property type="protein sequence ID" value="KAJ8071188.1"/>
    <property type="molecule type" value="Genomic_DNA"/>
</dbReference>
<protein>
    <recommendedName>
        <fullName evidence="2">Zn(2)-C6 fungal-type domain-containing protein</fullName>
    </recommendedName>
</protein>
<evidence type="ECO:0000313" key="3">
    <source>
        <dbReference type="EMBL" id="KAJ8071188.1"/>
    </source>
</evidence>
<dbReference type="PANTHER" id="PTHR47784:SF5">
    <property type="entry name" value="STEROL UPTAKE CONTROL PROTEIN 2"/>
    <property type="match status" value="1"/>
</dbReference>
<comment type="caution">
    <text evidence="3">The sequence shown here is derived from an EMBL/GenBank/DDBJ whole genome shotgun (WGS) entry which is preliminary data.</text>
</comment>
<gene>
    <name evidence="3" type="ORF">OCU04_001527</name>
</gene>
<reference evidence="3" key="1">
    <citation type="submission" date="2022-11" db="EMBL/GenBank/DDBJ databases">
        <title>Genome Resource of Sclerotinia nivalis Strain SnTB1, a Plant Pathogen Isolated from American Ginseng.</title>
        <authorList>
            <person name="Fan S."/>
        </authorList>
    </citation>
    <scope>NUCLEOTIDE SEQUENCE</scope>
    <source>
        <strain evidence="3">SnTB1</strain>
    </source>
</reference>
<dbReference type="AlphaFoldDB" id="A0A9X0B0G4"/>
<dbReference type="InterPro" id="IPR053157">
    <property type="entry name" value="Sterol_Uptake_Regulator"/>
</dbReference>
<dbReference type="Proteomes" id="UP001152300">
    <property type="component" value="Unassembled WGS sequence"/>
</dbReference>
<dbReference type="PANTHER" id="PTHR47784">
    <property type="entry name" value="STEROL UPTAKE CONTROL PROTEIN 2"/>
    <property type="match status" value="1"/>
</dbReference>
<evidence type="ECO:0000256" key="1">
    <source>
        <dbReference type="ARBA" id="ARBA00023242"/>
    </source>
</evidence>
<dbReference type="SMART" id="SM00066">
    <property type="entry name" value="GAL4"/>
    <property type="match status" value="1"/>
</dbReference>
<proteinExistence type="predicted"/>
<accession>A0A9X0B0G4</accession>
<dbReference type="InterPro" id="IPR021858">
    <property type="entry name" value="Fun_TF"/>
</dbReference>
<dbReference type="Pfam" id="PF00172">
    <property type="entry name" value="Zn_clus"/>
    <property type="match status" value="1"/>
</dbReference>
<keyword evidence="4" id="KW-1185">Reference proteome</keyword>
<keyword evidence="1" id="KW-0539">Nucleus</keyword>
<dbReference type="PROSITE" id="PS50048">
    <property type="entry name" value="ZN2_CY6_FUNGAL_2"/>
    <property type="match status" value="1"/>
</dbReference>
<organism evidence="3 4">
    <name type="scientific">Sclerotinia nivalis</name>
    <dbReference type="NCBI Taxonomy" id="352851"/>
    <lineage>
        <taxon>Eukaryota</taxon>
        <taxon>Fungi</taxon>
        <taxon>Dikarya</taxon>
        <taxon>Ascomycota</taxon>
        <taxon>Pezizomycotina</taxon>
        <taxon>Leotiomycetes</taxon>
        <taxon>Helotiales</taxon>
        <taxon>Sclerotiniaceae</taxon>
        <taxon>Sclerotinia</taxon>
    </lineage>
</organism>
<evidence type="ECO:0000259" key="2">
    <source>
        <dbReference type="PROSITE" id="PS50048"/>
    </source>
</evidence>
<evidence type="ECO:0000313" key="4">
    <source>
        <dbReference type="Proteomes" id="UP001152300"/>
    </source>
</evidence>
<dbReference type="CDD" id="cd00067">
    <property type="entry name" value="GAL4"/>
    <property type="match status" value="1"/>
</dbReference>
<dbReference type="InterPro" id="IPR036864">
    <property type="entry name" value="Zn2-C6_fun-type_DNA-bd_sf"/>
</dbReference>
<dbReference type="InterPro" id="IPR001138">
    <property type="entry name" value="Zn2Cys6_DnaBD"/>
</dbReference>
<dbReference type="Gene3D" id="4.10.240.10">
    <property type="entry name" value="Zn(2)-C6 fungal-type DNA-binding domain"/>
    <property type="match status" value="1"/>
</dbReference>
<dbReference type="OrthoDB" id="5386330at2759"/>
<name>A0A9X0B0G4_9HELO</name>
<dbReference type="SUPFAM" id="SSF57701">
    <property type="entry name" value="Zn2/Cys6 DNA-binding domain"/>
    <property type="match status" value="1"/>
</dbReference>
<dbReference type="PROSITE" id="PS00463">
    <property type="entry name" value="ZN2_CY6_FUNGAL_1"/>
    <property type="match status" value="1"/>
</dbReference>